<keyword evidence="3" id="KW-1185">Reference proteome</keyword>
<dbReference type="Proteomes" id="UP000600307">
    <property type="component" value="Unassembled WGS sequence"/>
</dbReference>
<evidence type="ECO:0000313" key="2">
    <source>
        <dbReference type="EMBL" id="MBF7956064.1"/>
    </source>
</evidence>
<evidence type="ECO:0000259" key="1">
    <source>
        <dbReference type="Pfam" id="PF05170"/>
    </source>
</evidence>
<dbReference type="NCBIfam" id="NF008091">
    <property type="entry name" value="PRK10833.1"/>
    <property type="match status" value="1"/>
</dbReference>
<sequence>MRRLLTTLVILLVVIIAGMTSLVFLINPNDFRQYMVERVEVKSGYHLAINGSLRWHVWPQLSIIAGQTSLTAPGAKEPVVSAENMRLDVKLWPLLSHQLAVKEVLFKNAVIRLTPDTEENQPDAPVAPSTPTPIAPVATGIDAGWKFDIDKITVADSLLIWQRGDDEQINVRDINLEMEKDDSRQATIQLSTRINRNQRDLAFTMKADLDMQHYPQAVSANISQFSYQLSGADIPVKGIQGKGAMQARYERDNDSLTLEQLALTANDNQISGTASATLGGDIADYQLNLNADKLDLDALSGWQPLAAEQPADQTAQSMTSAPVIARDVDEQPNGLSSLQAFNARLALKVADLTYRGMKIHDLALNADNRQGKVSLATFSGTMGNGHFSLPGDMDATGKNIQVHMTPDVDKIELGNLLTAYGLPQALTGSFSMKGEVNGEGLSAADFARRWKGNGQLSMDNARLNGLNIQQLIQQAVSRNSDKVQGLERYEHYSQIDTLKAEGELAGGKLTLSNLEGQSPMVSAKGDGTIDLAAQKVDMNLLIRVTGGWKGDSNLINTLKTTDIPLRVYGPWAQMGYQLQVDQVLRKTLEQSARSAIQNWIDKRKDSKENDDVQKYLNK</sequence>
<protein>
    <submittedName>
        <fullName evidence="2">Outer membrane assembly protein AsmA</fullName>
    </submittedName>
</protein>
<feature type="domain" description="AsmA" evidence="1">
    <location>
        <begin position="6"/>
        <end position="290"/>
    </location>
</feature>
<accession>A0ABS0DTU3</accession>
<dbReference type="RefSeq" id="WP_195817239.1">
    <property type="nucleotide sequence ID" value="NZ_JADOBH010000002.1"/>
</dbReference>
<dbReference type="PANTHER" id="PTHR30441">
    <property type="entry name" value="DUF748 DOMAIN-CONTAINING PROTEIN"/>
    <property type="match status" value="1"/>
</dbReference>
<name>A0ABS0DTU3_9GAMM</name>
<dbReference type="InterPro" id="IPR052894">
    <property type="entry name" value="AsmA-related"/>
</dbReference>
<comment type="caution">
    <text evidence="2">The sequence shown here is derived from an EMBL/GenBank/DDBJ whole genome shotgun (WGS) entry which is preliminary data.</text>
</comment>
<evidence type="ECO:0000313" key="3">
    <source>
        <dbReference type="Proteomes" id="UP000600307"/>
    </source>
</evidence>
<dbReference type="Pfam" id="PF05170">
    <property type="entry name" value="AsmA"/>
    <property type="match status" value="1"/>
</dbReference>
<gene>
    <name evidence="2" type="primary">asmA</name>
    <name evidence="2" type="ORF">IV431_10905</name>
</gene>
<dbReference type="InterPro" id="IPR007844">
    <property type="entry name" value="AsmA"/>
</dbReference>
<reference evidence="2 3" key="1">
    <citation type="submission" date="2020-11" db="EMBL/GenBank/DDBJ databases">
        <title>Taxonomic investigation of Rahnella spp.</title>
        <authorList>
            <person name="Lee S.D."/>
        </authorList>
    </citation>
    <scope>NUCLEOTIDE SEQUENCE [LARGE SCALE GENOMIC DNA]</scope>
    <source>
        <strain evidence="2 3">SAP-10</strain>
    </source>
</reference>
<organism evidence="2 3">
    <name type="scientific">Rahnella victoriana</name>
    <dbReference type="NCBI Taxonomy" id="1510570"/>
    <lineage>
        <taxon>Bacteria</taxon>
        <taxon>Pseudomonadati</taxon>
        <taxon>Pseudomonadota</taxon>
        <taxon>Gammaproteobacteria</taxon>
        <taxon>Enterobacterales</taxon>
        <taxon>Yersiniaceae</taxon>
        <taxon>Rahnella</taxon>
    </lineage>
</organism>
<dbReference type="EMBL" id="JADOBH010000002">
    <property type="protein sequence ID" value="MBF7956064.1"/>
    <property type="molecule type" value="Genomic_DNA"/>
</dbReference>
<proteinExistence type="predicted"/>
<dbReference type="PANTHER" id="PTHR30441:SF4">
    <property type="entry name" value="PROTEIN ASMA"/>
    <property type="match status" value="1"/>
</dbReference>